<dbReference type="EMBL" id="CP002205">
    <property type="protein sequence ID" value="ADN08225.1"/>
    <property type="molecule type" value="Genomic_DNA"/>
</dbReference>
<evidence type="ECO:0000313" key="1">
    <source>
        <dbReference type="EMBL" id="ADN08225.1"/>
    </source>
</evidence>
<dbReference type="eggNOG" id="ENOG502Z8GP">
    <property type="taxonomic scope" value="Bacteria"/>
</dbReference>
<protein>
    <recommendedName>
        <fullName evidence="3">Glycosaminoglycan attachment protein</fullName>
    </recommendedName>
</protein>
<dbReference type="STRING" id="563040.Saut_0176"/>
<reference evidence="2" key="1">
    <citation type="journal article" date="2010" name="Stand. Genomic Sci.">
        <title>Complete genome sequence of Sulfurimonas autotrophica type strain (OK10).</title>
        <authorList>
            <person name="Sikorski J."/>
            <person name="Munk C."/>
            <person name="Lapidus A."/>
            <person name="Djao O."/>
            <person name="Lucas S."/>
            <person name="Glavina Del Rio T."/>
            <person name="Nolan M."/>
            <person name="Tice H."/>
            <person name="Han C."/>
            <person name="Cheng J."/>
            <person name="Tapia R."/>
            <person name="Goodwin L."/>
            <person name="Pitluck S."/>
            <person name="Liolios K."/>
            <person name="Ivanova N."/>
            <person name="Mavromatis K."/>
            <person name="Mikhailova N."/>
            <person name="Pati A."/>
            <person name="Sims D."/>
            <person name="Meincke L."/>
            <person name="Brettin T."/>
            <person name="Detter J."/>
            <person name="Chen A."/>
            <person name="Palaniappan K."/>
            <person name="Land M."/>
            <person name="Hauser L."/>
            <person name="Chang Y."/>
            <person name="Jeffries C."/>
            <person name="Rohde M."/>
            <person name="Lang E."/>
            <person name="Spring S."/>
            <person name="Goker M."/>
            <person name="Woyke T."/>
            <person name="Bristow J."/>
            <person name="Eisen J."/>
            <person name="Markowitz V."/>
            <person name="Hugenholtz P."/>
            <person name="Kyrpides N."/>
            <person name="Klenk H."/>
        </authorList>
    </citation>
    <scope>NUCLEOTIDE SEQUENCE [LARGE SCALE GENOMIC DNA]</scope>
    <source>
        <strain evidence="2">ATCC BAA-671 / DSM 16294 / JCM 11897 / OK10</strain>
    </source>
</reference>
<dbReference type="HOGENOM" id="CLU_047094_0_0_7"/>
<organism evidence="1 2">
    <name type="scientific">Sulfurimonas autotrophica (strain ATCC BAA-671 / DSM 16294 / JCM 11897 / OK10)</name>
    <dbReference type="NCBI Taxonomy" id="563040"/>
    <lineage>
        <taxon>Bacteria</taxon>
        <taxon>Pseudomonadati</taxon>
        <taxon>Campylobacterota</taxon>
        <taxon>Epsilonproteobacteria</taxon>
        <taxon>Campylobacterales</taxon>
        <taxon>Sulfurimonadaceae</taxon>
        <taxon>Sulfurimonas</taxon>
    </lineage>
</organism>
<proteinExistence type="predicted"/>
<dbReference type="RefSeq" id="WP_013325981.1">
    <property type="nucleotide sequence ID" value="NC_014506.1"/>
</dbReference>
<dbReference type="Proteomes" id="UP000007803">
    <property type="component" value="Chromosome"/>
</dbReference>
<sequence>MRILDKKRFNALVNHSKSPFLEGFGEEFGWYSNEDESLLGVFVLDLIDHDYSCAILGKDEVGKYRAIEITVSNTTLEELFVWMIEIFTTYSDSGQKIFPQGDNENILDFFKLIVSEEKQHPFFKKLNEDIGQSAAKEIIQKLMLHFIDIDGNYIEQFQSNGFDARLWELYLNTYFYEENLYMNRDYHAPDFLVEKFGYKVAIEAVIVGRKEDTPIENFEERLRESSFEEDMERLKDEIPIKFGSPLFSKLKKEYWKLSHVANNPLVFAIADFHDNMAMTWTGSALHRYLYAVHHEHTYNDDGELIITPLKIETHKFGDKEIPSGFFFQEDAENISAILFSASGTLSKFNRMGHQAGLGDKKVKLIRSGFYHKHDENASMPDFISYEVGIDSNESWAEGISMFHNPNAKFPVPEGLFPSIAHHHFKDGQIVSILPDIHPYSTTTMIVSTDNK</sequence>
<name>E0UTC2_SULAO</name>
<dbReference type="AlphaFoldDB" id="E0UTC2"/>
<evidence type="ECO:0000313" key="2">
    <source>
        <dbReference type="Proteomes" id="UP000007803"/>
    </source>
</evidence>
<keyword evidence="2" id="KW-1185">Reference proteome</keyword>
<evidence type="ECO:0008006" key="3">
    <source>
        <dbReference type="Google" id="ProtNLM"/>
    </source>
</evidence>
<gene>
    <name evidence="1" type="ordered locus">Saut_0176</name>
</gene>
<dbReference type="OrthoDB" id="981968at2"/>
<accession>E0UTC2</accession>
<dbReference type="KEGG" id="sua:Saut_0176"/>